<dbReference type="SUPFAM" id="SSF111369">
    <property type="entry name" value="HlyD-like secretion proteins"/>
    <property type="match status" value="1"/>
</dbReference>
<accession>H1FVV1</accession>
<comment type="caution">
    <text evidence="3">The sequence shown here is derived from an EMBL/GenBank/DDBJ whole genome shotgun (WGS) entry which is preliminary data.</text>
</comment>
<dbReference type="Gene3D" id="1.10.287.470">
    <property type="entry name" value="Helix hairpin bin"/>
    <property type="match status" value="1"/>
</dbReference>
<dbReference type="PANTHER" id="PTHR30469">
    <property type="entry name" value="MULTIDRUG RESISTANCE PROTEIN MDTA"/>
    <property type="match status" value="1"/>
</dbReference>
<evidence type="ECO:0000313" key="3">
    <source>
        <dbReference type="EMBL" id="EHP29149.1"/>
    </source>
</evidence>
<organism evidence="3 4">
    <name type="scientific">Sulfurimonas gotlandica (strain DSM 19862 / JCM 16533 / GD1)</name>
    <dbReference type="NCBI Taxonomy" id="929558"/>
    <lineage>
        <taxon>Bacteria</taxon>
        <taxon>Pseudomonadati</taxon>
        <taxon>Campylobacterota</taxon>
        <taxon>Epsilonproteobacteria</taxon>
        <taxon>Campylobacterales</taxon>
        <taxon>Sulfurimonadaceae</taxon>
        <taxon>Sulfurimonas</taxon>
    </lineage>
</organism>
<name>B6BKT9_SULGG</name>
<reference evidence="3 4" key="1">
    <citation type="journal article" date="2012" name="Proc. Natl. Acad. Sci. U.S.A.">
        <title>Genome and physiology of a model Epsilonproteobacterium responsible for sulfide detoxification in marine oxygen depletion zones.</title>
        <authorList>
            <person name="Grote J."/>
            <person name="Schott T."/>
            <person name="Bruckner C.G."/>
            <person name="Glockner F.O."/>
            <person name="Jost G."/>
            <person name="Teeling H."/>
            <person name="Labrenz M."/>
            <person name="Jurgens K."/>
        </authorList>
    </citation>
    <scope>NUCLEOTIDE SEQUENCE [LARGE SCALE GENOMIC DNA]</scope>
    <source>
        <strain evidence="3 4">GD1</strain>
    </source>
</reference>
<evidence type="ECO:0000256" key="1">
    <source>
        <dbReference type="ARBA" id="ARBA00009477"/>
    </source>
</evidence>
<dbReference type="RefSeq" id="WP_008338101.1">
    <property type="nucleotide sequence ID" value="NZ_AFRZ01000001.1"/>
</dbReference>
<dbReference type="eggNOG" id="COG0845">
    <property type="taxonomic scope" value="Bacteria"/>
</dbReference>
<dbReference type="Gene3D" id="2.40.50.100">
    <property type="match status" value="1"/>
</dbReference>
<keyword evidence="4" id="KW-1185">Reference proteome</keyword>
<dbReference type="Proteomes" id="UP000006431">
    <property type="component" value="Unassembled WGS sequence"/>
</dbReference>
<evidence type="ECO:0000313" key="4">
    <source>
        <dbReference type="Proteomes" id="UP000006431"/>
    </source>
</evidence>
<dbReference type="GO" id="GO:0015562">
    <property type="term" value="F:efflux transmembrane transporter activity"/>
    <property type="evidence" value="ECO:0007669"/>
    <property type="project" value="TreeGrafter"/>
</dbReference>
<feature type="domain" description="CzcB-like barrel-sandwich hybrid" evidence="2">
    <location>
        <begin position="56"/>
        <end position="194"/>
    </location>
</feature>
<dbReference type="Pfam" id="PF25973">
    <property type="entry name" value="BSH_CzcB"/>
    <property type="match status" value="1"/>
</dbReference>
<dbReference type="InterPro" id="IPR006143">
    <property type="entry name" value="RND_pump_MFP"/>
</dbReference>
<dbReference type="HOGENOM" id="CLU_018816_1_2_7"/>
<dbReference type="Gene3D" id="2.40.420.20">
    <property type="match status" value="1"/>
</dbReference>
<dbReference type="EMBL" id="AFRZ01000001">
    <property type="protein sequence ID" value="EHP29149.1"/>
    <property type="molecule type" value="Genomic_DNA"/>
</dbReference>
<dbReference type="InterPro" id="IPR058647">
    <property type="entry name" value="BSH_CzcB-like"/>
</dbReference>
<protein>
    <submittedName>
        <fullName evidence="3">RND family efflux transporter MFP subunit</fullName>
    </submittedName>
</protein>
<dbReference type="PATRIC" id="fig|929558.5.peg.621"/>
<proteinExistence type="inferred from homology"/>
<dbReference type="AlphaFoldDB" id="B6BKT9"/>
<gene>
    <name evidence="3" type="ORF">SMGD1_0622</name>
</gene>
<dbReference type="PANTHER" id="PTHR30469:SF38">
    <property type="entry name" value="HLYD FAMILY SECRETION PROTEIN"/>
    <property type="match status" value="1"/>
</dbReference>
<dbReference type="OrthoDB" id="5318766at2"/>
<dbReference type="Gene3D" id="2.40.30.170">
    <property type="match status" value="1"/>
</dbReference>
<accession>B6BKT9</accession>
<sequence length="348" mass="38425">MKYILLAAALFLNIQANETKGAQPPPSLVKTVMVKEGYANSLQNYVGTLYYDRNSKLASETSGVVSKIYVKEGQSVKEGTVLLKLESSILEAKVKAKQATLDSFLAQQTKQQKDLQRADALLKKQSIAQSSYDNTYYTLEALNSEIDSHKAELLSMKIELQKKSIQAPFDAVIVKRDVYIGEWVAVGNSVFNVVNPQSIEARVNIPSSLLETLSVGQKLQAKINDKDIEVSVKSIIPLADKSSRTFPVKLSFNSKNNLIEGMRIDIKIPTLKKEKALLVPRDAVIKRFGNFVVFSVVDSKAIMIPVDVINYTKNEAAITAGGLKVNMKVITKGNERVFPNMPVVEKAN</sequence>
<dbReference type="GO" id="GO:1990281">
    <property type="term" value="C:efflux pump complex"/>
    <property type="evidence" value="ECO:0007669"/>
    <property type="project" value="TreeGrafter"/>
</dbReference>
<evidence type="ECO:0000259" key="2">
    <source>
        <dbReference type="Pfam" id="PF25973"/>
    </source>
</evidence>
<dbReference type="STRING" id="929558.SMGD1_0622"/>
<comment type="similarity">
    <text evidence="1">Belongs to the membrane fusion protein (MFP) (TC 8.A.1) family.</text>
</comment>
<dbReference type="NCBIfam" id="TIGR01730">
    <property type="entry name" value="RND_mfp"/>
    <property type="match status" value="1"/>
</dbReference>